<dbReference type="Pfam" id="PF08748">
    <property type="entry name" value="Phage_TAC_4"/>
    <property type="match status" value="1"/>
</dbReference>
<dbReference type="InterPro" id="IPR014859">
    <property type="entry name" value="Phage_TAC_4"/>
</dbReference>
<gene>
    <name evidence="2" type="ORF">ACFSPV_30995</name>
</gene>
<proteinExistence type="predicted"/>
<dbReference type="RefSeq" id="WP_380106843.1">
    <property type="nucleotide sequence ID" value="NZ_JBHSIH010000001.1"/>
</dbReference>
<accession>A0ABW5EYI4</accession>
<name>A0ABW5EYI4_9BURK</name>
<organism evidence="2 3">
    <name type="scientific">Delftia deserti</name>
    <dbReference type="NCBI Taxonomy" id="1651218"/>
    <lineage>
        <taxon>Bacteria</taxon>
        <taxon>Pseudomonadati</taxon>
        <taxon>Pseudomonadota</taxon>
        <taxon>Betaproteobacteria</taxon>
        <taxon>Burkholderiales</taxon>
        <taxon>Comamonadaceae</taxon>
        <taxon>Delftia</taxon>
    </lineage>
</organism>
<evidence type="ECO:0000313" key="3">
    <source>
        <dbReference type="Proteomes" id="UP001597287"/>
    </source>
</evidence>
<dbReference type="EMBL" id="JBHUIG010000051">
    <property type="protein sequence ID" value="MFD2323115.1"/>
    <property type="molecule type" value="Genomic_DNA"/>
</dbReference>
<keyword evidence="3" id="KW-1185">Reference proteome</keyword>
<feature type="region of interest" description="Disordered" evidence="1">
    <location>
        <begin position="1"/>
        <end position="22"/>
    </location>
</feature>
<comment type="caution">
    <text evidence="2">The sequence shown here is derived from an EMBL/GenBank/DDBJ whole genome shotgun (WGS) entry which is preliminary data.</text>
</comment>
<evidence type="ECO:0000313" key="2">
    <source>
        <dbReference type="EMBL" id="MFD2323115.1"/>
    </source>
</evidence>
<evidence type="ECO:0000256" key="1">
    <source>
        <dbReference type="SAM" id="MobiDB-lite"/>
    </source>
</evidence>
<reference evidence="3" key="1">
    <citation type="journal article" date="2019" name="Int. J. Syst. Evol. Microbiol.">
        <title>The Global Catalogue of Microorganisms (GCM) 10K type strain sequencing project: providing services to taxonomists for standard genome sequencing and annotation.</title>
        <authorList>
            <consortium name="The Broad Institute Genomics Platform"/>
            <consortium name="The Broad Institute Genome Sequencing Center for Infectious Disease"/>
            <person name="Wu L."/>
            <person name="Ma J."/>
        </authorList>
    </citation>
    <scope>NUCLEOTIDE SEQUENCE [LARGE SCALE GENOMIC DNA]</scope>
    <source>
        <strain evidence="3">CCUG 62793</strain>
    </source>
</reference>
<feature type="compositionally biased region" description="Polar residues" evidence="1">
    <location>
        <begin position="1"/>
        <end position="13"/>
    </location>
</feature>
<protein>
    <submittedName>
        <fullName evidence="2">Phage tail assembly chaperone</fullName>
    </submittedName>
</protein>
<dbReference type="Proteomes" id="UP001597287">
    <property type="component" value="Unassembled WGS sequence"/>
</dbReference>
<sequence>MPAQTKTAVSSAADQAGKQKPPAFIFGDRPESITAPVSFVRVTGEVVELECKFKYRTRREFGELWDEVSNANVPQPADGEKFSFANLADRGLEFSAERTLKYLVGWDVEIDLDKAALVQLFDEEPNAAPAFWEAYRAALVDGRVKNS</sequence>